<keyword evidence="2" id="KW-0732">Signal</keyword>
<proteinExistence type="predicted"/>
<protein>
    <submittedName>
        <fullName evidence="3">Uncharacterized protein</fullName>
    </submittedName>
</protein>
<keyword evidence="4" id="KW-1185">Reference proteome</keyword>
<name>A0ABV7B385_9GAMM</name>
<comment type="caution">
    <text evidence="3">The sequence shown here is derived from an EMBL/GenBank/DDBJ whole genome shotgun (WGS) entry which is preliminary data.</text>
</comment>
<evidence type="ECO:0000313" key="3">
    <source>
        <dbReference type="EMBL" id="MFC2991408.1"/>
    </source>
</evidence>
<evidence type="ECO:0000313" key="4">
    <source>
        <dbReference type="Proteomes" id="UP001595386"/>
    </source>
</evidence>
<reference evidence="4" key="1">
    <citation type="journal article" date="2019" name="Int. J. Syst. Evol. Microbiol.">
        <title>The Global Catalogue of Microorganisms (GCM) 10K type strain sequencing project: providing services to taxonomists for standard genome sequencing and annotation.</title>
        <authorList>
            <consortium name="The Broad Institute Genomics Platform"/>
            <consortium name="The Broad Institute Genome Sequencing Center for Infectious Disease"/>
            <person name="Wu L."/>
            <person name="Ma J."/>
        </authorList>
    </citation>
    <scope>NUCLEOTIDE SEQUENCE [LARGE SCALE GENOMIC DNA]</scope>
    <source>
        <strain evidence="4">KCTC 52660</strain>
    </source>
</reference>
<dbReference type="Proteomes" id="UP001595386">
    <property type="component" value="Unassembled WGS sequence"/>
</dbReference>
<feature type="compositionally biased region" description="Polar residues" evidence="1">
    <location>
        <begin position="29"/>
        <end position="40"/>
    </location>
</feature>
<accession>A0ABV7B385</accession>
<dbReference type="RefSeq" id="WP_379755655.1">
    <property type="nucleotide sequence ID" value="NZ_JBHRSQ010000008.1"/>
</dbReference>
<gene>
    <name evidence="3" type="ORF">ACFODV_05135</name>
</gene>
<sequence length="97" mass="10118">MTRIPLLIAAAAIVGFGFAGQASADSGLDSPTLQNENPSSCLGAERASRNSAGGDREKGGFGPEQADFVQTQDSYGQFLQSWKESCDYTPGDQADPS</sequence>
<evidence type="ECO:0000256" key="1">
    <source>
        <dbReference type="SAM" id="MobiDB-lite"/>
    </source>
</evidence>
<evidence type="ECO:0000256" key="2">
    <source>
        <dbReference type="SAM" id="SignalP"/>
    </source>
</evidence>
<dbReference type="EMBL" id="JBHRSQ010000008">
    <property type="protein sequence ID" value="MFC2991408.1"/>
    <property type="molecule type" value="Genomic_DNA"/>
</dbReference>
<feature type="region of interest" description="Disordered" evidence="1">
    <location>
        <begin position="23"/>
        <end position="66"/>
    </location>
</feature>
<organism evidence="3 4">
    <name type="scientific">Halomonas tibetensis</name>
    <dbReference type="NCBI Taxonomy" id="2259590"/>
    <lineage>
        <taxon>Bacteria</taxon>
        <taxon>Pseudomonadati</taxon>
        <taxon>Pseudomonadota</taxon>
        <taxon>Gammaproteobacteria</taxon>
        <taxon>Oceanospirillales</taxon>
        <taxon>Halomonadaceae</taxon>
        <taxon>Halomonas</taxon>
    </lineage>
</organism>
<feature type="signal peptide" evidence="2">
    <location>
        <begin position="1"/>
        <end position="24"/>
    </location>
</feature>
<feature type="chain" id="PRO_5045533942" evidence="2">
    <location>
        <begin position="25"/>
        <end position="97"/>
    </location>
</feature>